<dbReference type="GeneID" id="63713029"/>
<dbReference type="Pfam" id="PF10356">
    <property type="entry name" value="RRG7"/>
    <property type="match status" value="2"/>
</dbReference>
<evidence type="ECO:0000256" key="1">
    <source>
        <dbReference type="ARBA" id="ARBA00004173"/>
    </source>
</evidence>
<dbReference type="FunCoup" id="A0A151GQ83">
    <property type="interactions" value="30"/>
</dbReference>
<dbReference type="InterPro" id="IPR018828">
    <property type="entry name" value="RRG7"/>
</dbReference>
<name>A0A151GQ83_DRECN</name>
<dbReference type="GO" id="GO:0005739">
    <property type="term" value="C:mitochondrion"/>
    <property type="evidence" value="ECO:0007669"/>
    <property type="project" value="UniProtKB-SubCell"/>
</dbReference>
<proteinExistence type="predicted"/>
<accession>A0A151GQ83</accession>
<keyword evidence="4" id="KW-1185">Reference proteome</keyword>
<organism evidence="3 4">
    <name type="scientific">Drechmeria coniospora</name>
    <name type="common">Nematophagous fungus</name>
    <name type="synonym">Meria coniospora</name>
    <dbReference type="NCBI Taxonomy" id="98403"/>
    <lineage>
        <taxon>Eukaryota</taxon>
        <taxon>Fungi</taxon>
        <taxon>Dikarya</taxon>
        <taxon>Ascomycota</taxon>
        <taxon>Pezizomycotina</taxon>
        <taxon>Sordariomycetes</taxon>
        <taxon>Hypocreomycetidae</taxon>
        <taxon>Hypocreales</taxon>
        <taxon>Ophiocordycipitaceae</taxon>
        <taxon>Drechmeria</taxon>
    </lineage>
</organism>
<dbReference type="Proteomes" id="UP000076580">
    <property type="component" value="Chromosome 01"/>
</dbReference>
<protein>
    <submittedName>
        <fullName evidence="3">Conserved fungal protein</fullName>
    </submittedName>
</protein>
<dbReference type="PANTHER" id="PTHR28133:SF1">
    <property type="entry name" value="REQUIRED FOR RESPIRATORY GROWTH PROTEIN 7, MITOCHONDRIAL"/>
    <property type="match status" value="1"/>
</dbReference>
<reference evidence="3 4" key="1">
    <citation type="journal article" date="2016" name="Sci. Rep.">
        <title>Insights into Adaptations to a Near-Obligate Nematode Endoparasitic Lifestyle from the Finished Genome of Drechmeria coniospora.</title>
        <authorList>
            <person name="Zhang L."/>
            <person name="Zhou Z."/>
            <person name="Guo Q."/>
            <person name="Fokkens L."/>
            <person name="Miskei M."/>
            <person name="Pocsi I."/>
            <person name="Zhang W."/>
            <person name="Chen M."/>
            <person name="Wang L."/>
            <person name="Sun Y."/>
            <person name="Donzelli B.G."/>
            <person name="Gibson D.M."/>
            <person name="Nelson D.R."/>
            <person name="Luo J.G."/>
            <person name="Rep M."/>
            <person name="Liu H."/>
            <person name="Yang S."/>
            <person name="Wang J."/>
            <person name="Krasnoff S.B."/>
            <person name="Xu Y."/>
            <person name="Molnar I."/>
            <person name="Lin M."/>
        </authorList>
    </citation>
    <scope>NUCLEOTIDE SEQUENCE [LARGE SCALE GENOMIC DNA]</scope>
    <source>
        <strain evidence="3 4">ARSEF 6962</strain>
    </source>
</reference>
<dbReference type="RefSeq" id="XP_040658608.1">
    <property type="nucleotide sequence ID" value="XM_040797725.1"/>
</dbReference>
<evidence type="ECO:0000313" key="3">
    <source>
        <dbReference type="EMBL" id="KYK59256.1"/>
    </source>
</evidence>
<dbReference type="AlphaFoldDB" id="A0A151GQ83"/>
<evidence type="ECO:0000256" key="2">
    <source>
        <dbReference type="ARBA" id="ARBA00023128"/>
    </source>
</evidence>
<keyword evidence="2" id="KW-0496">Mitochondrion</keyword>
<dbReference type="EMBL" id="LAYC01000001">
    <property type="protein sequence ID" value="KYK59256.1"/>
    <property type="molecule type" value="Genomic_DNA"/>
</dbReference>
<sequence length="248" mass="27067">MPCQIRYTQQVMFRIRSGFPLARGGYQARWRSEGQRRHQGPKLTDEEPLLYPDSPSTHHSDLATFLAHAKRSGLNEKSTVYVGTHYEYTVAAAVSKYGFALRRVGGASDHGTDLIGTWALPTLSRPWRTLVQCKGGAAQKVGPQHVRELEGAFVGAPVGWRGHGVLGMLVSERAATKGVRDSLGRSRWPMAYVCCSKGGTVKQMLWNQQAEDGGLAGYAVAPKYAADGKEPELVLLHNGNIVPPKQAT</sequence>
<evidence type="ECO:0000313" key="4">
    <source>
        <dbReference type="Proteomes" id="UP000076580"/>
    </source>
</evidence>
<dbReference type="PANTHER" id="PTHR28133">
    <property type="entry name" value="REQUIRED FOR RESPIRATORY GROWTH PROTEIN 7, MITOCHONDRIAL"/>
    <property type="match status" value="1"/>
</dbReference>
<gene>
    <name evidence="3" type="ORF">DCS_00386</name>
</gene>
<comment type="subcellular location">
    <subcellularLocation>
        <location evidence="1">Mitochondrion</location>
    </subcellularLocation>
</comment>
<dbReference type="InParanoid" id="A0A151GQ83"/>
<comment type="caution">
    <text evidence="3">The sequence shown here is derived from an EMBL/GenBank/DDBJ whole genome shotgun (WGS) entry which is preliminary data.</text>
</comment>